<evidence type="ECO:0000256" key="1">
    <source>
        <dbReference type="ARBA" id="ARBA00004651"/>
    </source>
</evidence>
<organism evidence="8">
    <name type="scientific">Desulfomonile tiedjei</name>
    <dbReference type="NCBI Taxonomy" id="2358"/>
    <lineage>
        <taxon>Bacteria</taxon>
        <taxon>Pseudomonadati</taxon>
        <taxon>Thermodesulfobacteriota</taxon>
        <taxon>Desulfomonilia</taxon>
        <taxon>Desulfomonilales</taxon>
        <taxon>Desulfomonilaceae</taxon>
        <taxon>Desulfomonile</taxon>
    </lineage>
</organism>
<dbReference type="Gene3D" id="1.20.1630.10">
    <property type="entry name" value="Formate dehydrogenase/DMSO reductase domain"/>
    <property type="match status" value="1"/>
</dbReference>
<feature type="transmembrane region" description="Helical" evidence="7">
    <location>
        <begin position="250"/>
        <end position="272"/>
    </location>
</feature>
<accession>A0A7C4EUW7</accession>
<evidence type="ECO:0000256" key="2">
    <source>
        <dbReference type="ARBA" id="ARBA00008929"/>
    </source>
</evidence>
<dbReference type="Pfam" id="PF03916">
    <property type="entry name" value="NrfD"/>
    <property type="match status" value="1"/>
</dbReference>
<evidence type="ECO:0000256" key="7">
    <source>
        <dbReference type="SAM" id="Phobius"/>
    </source>
</evidence>
<feature type="transmembrane region" description="Helical" evidence="7">
    <location>
        <begin position="171"/>
        <end position="190"/>
    </location>
</feature>
<evidence type="ECO:0000256" key="5">
    <source>
        <dbReference type="ARBA" id="ARBA00022989"/>
    </source>
</evidence>
<evidence type="ECO:0000313" key="8">
    <source>
        <dbReference type="EMBL" id="HGH59796.1"/>
    </source>
</evidence>
<dbReference type="PANTHER" id="PTHR34856">
    <property type="entry name" value="PROTEIN NRFD"/>
    <property type="match status" value="1"/>
</dbReference>
<feature type="transmembrane region" description="Helical" evidence="7">
    <location>
        <begin position="100"/>
        <end position="118"/>
    </location>
</feature>
<gene>
    <name evidence="8" type="ORF">ENV54_00705</name>
</gene>
<dbReference type="GO" id="GO:0005886">
    <property type="term" value="C:plasma membrane"/>
    <property type="evidence" value="ECO:0007669"/>
    <property type="project" value="UniProtKB-SubCell"/>
</dbReference>
<feature type="transmembrane region" description="Helical" evidence="7">
    <location>
        <begin position="138"/>
        <end position="159"/>
    </location>
</feature>
<proteinExistence type="inferred from homology"/>
<keyword evidence="5 7" id="KW-1133">Transmembrane helix</keyword>
<dbReference type="AlphaFoldDB" id="A0A7C4EUW7"/>
<keyword evidence="4 7" id="KW-0812">Transmembrane</keyword>
<dbReference type="InterPro" id="IPR005614">
    <property type="entry name" value="NrfD-like"/>
</dbReference>
<evidence type="ECO:0000256" key="3">
    <source>
        <dbReference type="ARBA" id="ARBA00022475"/>
    </source>
</evidence>
<comment type="similarity">
    <text evidence="2">Belongs to the NrfD family.</text>
</comment>
<evidence type="ECO:0000256" key="4">
    <source>
        <dbReference type="ARBA" id="ARBA00022692"/>
    </source>
</evidence>
<dbReference type="EMBL" id="DTGT01000022">
    <property type="protein sequence ID" value="HGH59796.1"/>
    <property type="molecule type" value="Genomic_DNA"/>
</dbReference>
<feature type="transmembrane region" description="Helical" evidence="7">
    <location>
        <begin position="322"/>
        <end position="345"/>
    </location>
</feature>
<dbReference type="InterPro" id="IPR052049">
    <property type="entry name" value="Electron_transfer_protein"/>
</dbReference>
<feature type="transmembrane region" description="Helical" evidence="7">
    <location>
        <begin position="365"/>
        <end position="385"/>
    </location>
</feature>
<name>A0A7C4EUW7_9BACT</name>
<feature type="transmembrane region" description="Helical" evidence="7">
    <location>
        <begin position="292"/>
        <end position="310"/>
    </location>
</feature>
<feature type="transmembrane region" description="Helical" evidence="7">
    <location>
        <begin position="202"/>
        <end position="222"/>
    </location>
</feature>
<comment type="subcellular location">
    <subcellularLocation>
        <location evidence="1">Cell membrane</location>
        <topology evidence="1">Multi-pass membrane protein</topology>
    </subcellularLocation>
</comment>
<feature type="transmembrane region" description="Helical" evidence="7">
    <location>
        <begin position="21"/>
        <end position="42"/>
    </location>
</feature>
<reference evidence="8" key="1">
    <citation type="journal article" date="2020" name="mSystems">
        <title>Genome- and Community-Level Interaction Insights into Carbon Utilization and Element Cycling Functions of Hydrothermarchaeota in Hydrothermal Sediment.</title>
        <authorList>
            <person name="Zhou Z."/>
            <person name="Liu Y."/>
            <person name="Xu W."/>
            <person name="Pan J."/>
            <person name="Luo Z.H."/>
            <person name="Li M."/>
        </authorList>
    </citation>
    <scope>NUCLEOTIDE SEQUENCE [LARGE SCALE GENOMIC DNA]</scope>
    <source>
        <strain evidence="8">SpSt-769</strain>
    </source>
</reference>
<protein>
    <submittedName>
        <fullName evidence="8">Polysulfide reductase</fullName>
    </submittedName>
</protein>
<comment type="caution">
    <text evidence="8">The sequence shown here is derived from an EMBL/GenBank/DDBJ whole genome shotgun (WGS) entry which is preliminary data.</text>
</comment>
<dbReference type="PANTHER" id="PTHR34856:SF2">
    <property type="entry name" value="PROTEIN NRFD"/>
    <property type="match status" value="1"/>
</dbReference>
<keyword evidence="6 7" id="KW-0472">Membrane</keyword>
<sequence length="400" mass="43377">MTVMQSTSRGPWISSARGLSAPGAIVWVLWLILTGLGLYGLYLRVQYGHILAGYGSYVPWGLWIGLYFLGVGISGGAFLLGGLGFILGLPGFSTRSELRIAISLSVAALIPSFLGVALDLGRTERLLNILAFPSFTSMMAFNAWMYNIFLVVAGLAWLISFKDHSTWLKPLLVAGCFFSILFPSQSGVFFEAVRTNAFWHSPILSVLFLASAVALGSVGLLFTRYMTNLSGKTGASQGQDADQAVGRLRVVAIFAIGTYLVFEFAEFSVAFWNPGAHSKSMIFLLFGDYWPVFWLLHIGLGALIPMALFLSRARALWPIASALAAIGFAAARMSVLVPGQIAGQIPGLQEAFQDPRLVYSYHPTLMEYLVGCLMLAVGIATFVVIQRLSDTIGQWTKQTA</sequence>
<evidence type="ECO:0000256" key="6">
    <source>
        <dbReference type="ARBA" id="ARBA00023136"/>
    </source>
</evidence>
<keyword evidence="3" id="KW-1003">Cell membrane</keyword>
<feature type="transmembrane region" description="Helical" evidence="7">
    <location>
        <begin position="62"/>
        <end position="88"/>
    </location>
</feature>